<evidence type="ECO:0000313" key="3">
    <source>
        <dbReference type="Proteomes" id="UP000238479"/>
    </source>
</evidence>
<evidence type="ECO:0008006" key="4">
    <source>
        <dbReference type="Google" id="ProtNLM"/>
    </source>
</evidence>
<comment type="caution">
    <text evidence="2">The sequence shown here is derived from an EMBL/GenBank/DDBJ whole genome shotgun (WGS) entry which is preliminary data.</text>
</comment>
<dbReference type="AlphaFoldDB" id="A0A2P6Q8I9"/>
<gene>
    <name evidence="2" type="ORF">RchiOBHm_Chr5g0025151</name>
</gene>
<feature type="compositionally biased region" description="Low complexity" evidence="1">
    <location>
        <begin position="1"/>
        <end position="17"/>
    </location>
</feature>
<name>A0A2P6Q8I9_ROSCH</name>
<evidence type="ECO:0000313" key="2">
    <source>
        <dbReference type="EMBL" id="PRQ30484.1"/>
    </source>
</evidence>
<feature type="region of interest" description="Disordered" evidence="1">
    <location>
        <begin position="1"/>
        <end position="71"/>
    </location>
</feature>
<protein>
    <recommendedName>
        <fullName evidence="4">Transposase, Ptta/En/Spm, plant</fullName>
    </recommendedName>
</protein>
<dbReference type="EMBL" id="PDCK01000043">
    <property type="protein sequence ID" value="PRQ30484.1"/>
    <property type="molecule type" value="Genomic_DNA"/>
</dbReference>
<sequence length="298" mass="33958">MIRKPATATRRASKSASQLPSQPALTATSYATTTTTELPFEEPQADQHPTAHNSENSSTPAELKKTRGKTTGKGMIEMIASNGNKKVEIIFDQEHWVPNTEYSNKKFTTAIGIEVRSRAPVCYRGWNKISGDIKRTLREGLTVHFDVEIEHPKIIYFVDDKMRSAYTQFKWKLHDHYQKCGTSVRGRATLPPPDLWGERSTEEWHWLCDELYTDPKYIDKCKKNSTSRKRQRSTHRGGAMPFIQHALRTAKEGNPLSFIDNWAAMYQDSNSNWVSDVARDKYVSIVINVVKVLLVLGK</sequence>
<proteinExistence type="predicted"/>
<accession>A0A2P6Q8I9</accession>
<organism evidence="2 3">
    <name type="scientific">Rosa chinensis</name>
    <name type="common">China rose</name>
    <dbReference type="NCBI Taxonomy" id="74649"/>
    <lineage>
        <taxon>Eukaryota</taxon>
        <taxon>Viridiplantae</taxon>
        <taxon>Streptophyta</taxon>
        <taxon>Embryophyta</taxon>
        <taxon>Tracheophyta</taxon>
        <taxon>Spermatophyta</taxon>
        <taxon>Magnoliopsida</taxon>
        <taxon>eudicotyledons</taxon>
        <taxon>Gunneridae</taxon>
        <taxon>Pentapetalae</taxon>
        <taxon>rosids</taxon>
        <taxon>fabids</taxon>
        <taxon>Rosales</taxon>
        <taxon>Rosaceae</taxon>
        <taxon>Rosoideae</taxon>
        <taxon>Rosoideae incertae sedis</taxon>
        <taxon>Rosa</taxon>
    </lineage>
</organism>
<feature type="compositionally biased region" description="Polar residues" evidence="1">
    <location>
        <begin position="50"/>
        <end position="60"/>
    </location>
</feature>
<keyword evidence="3" id="KW-1185">Reference proteome</keyword>
<feature type="compositionally biased region" description="Low complexity" evidence="1">
    <location>
        <begin position="24"/>
        <end position="36"/>
    </location>
</feature>
<dbReference type="Proteomes" id="UP000238479">
    <property type="component" value="Chromosome 5"/>
</dbReference>
<reference evidence="2 3" key="1">
    <citation type="journal article" date="2018" name="Nat. Genet.">
        <title>The Rosa genome provides new insights in the design of modern roses.</title>
        <authorList>
            <person name="Bendahmane M."/>
        </authorList>
    </citation>
    <scope>NUCLEOTIDE SEQUENCE [LARGE SCALE GENOMIC DNA]</scope>
    <source>
        <strain evidence="3">cv. Old Blush</strain>
    </source>
</reference>
<dbReference type="Gramene" id="PRQ30484">
    <property type="protein sequence ID" value="PRQ30484"/>
    <property type="gene ID" value="RchiOBHm_Chr5g0025151"/>
</dbReference>
<evidence type="ECO:0000256" key="1">
    <source>
        <dbReference type="SAM" id="MobiDB-lite"/>
    </source>
</evidence>